<evidence type="ECO:0000256" key="1">
    <source>
        <dbReference type="SAM" id="Phobius"/>
    </source>
</evidence>
<dbReference type="GO" id="GO:0005886">
    <property type="term" value="C:plasma membrane"/>
    <property type="evidence" value="ECO:0007669"/>
    <property type="project" value="TreeGrafter"/>
</dbReference>
<evidence type="ECO:0000313" key="3">
    <source>
        <dbReference type="Proteomes" id="UP000228945"/>
    </source>
</evidence>
<keyword evidence="1" id="KW-0472">Membrane</keyword>
<name>A0A2D2B1S4_9CAUL</name>
<dbReference type="InterPro" id="IPR007401">
    <property type="entry name" value="DUF454"/>
</dbReference>
<dbReference type="OrthoDB" id="9816293at2"/>
<keyword evidence="1" id="KW-0812">Transmembrane</keyword>
<evidence type="ECO:0000313" key="2">
    <source>
        <dbReference type="EMBL" id="ATQ44212.1"/>
    </source>
</evidence>
<keyword evidence="3" id="KW-1185">Reference proteome</keyword>
<organism evidence="2 3">
    <name type="scientific">Caulobacter mirabilis</name>
    <dbReference type="NCBI Taxonomy" id="69666"/>
    <lineage>
        <taxon>Bacteria</taxon>
        <taxon>Pseudomonadati</taxon>
        <taxon>Pseudomonadota</taxon>
        <taxon>Alphaproteobacteria</taxon>
        <taxon>Caulobacterales</taxon>
        <taxon>Caulobacteraceae</taxon>
        <taxon>Caulobacter</taxon>
    </lineage>
</organism>
<dbReference type="Pfam" id="PF04304">
    <property type="entry name" value="DUF454"/>
    <property type="match status" value="1"/>
</dbReference>
<dbReference type="PANTHER" id="PTHR35813:SF1">
    <property type="entry name" value="INNER MEMBRANE PROTEIN YBAN"/>
    <property type="match status" value="1"/>
</dbReference>
<dbReference type="KEGG" id="cmb:CSW64_18375"/>
<feature type="transmembrane region" description="Helical" evidence="1">
    <location>
        <begin position="21"/>
        <end position="47"/>
    </location>
</feature>
<sequence length="95" mass="10559">MASPPPDRKRPSRLSHRVLDAVGVAMLATGTVGLFVPYMPTTVFWIIAVVCFLKTRPHAVRPLLRTPIIGPAIIWFLRWRPFGGGRKKKRNGGKG</sequence>
<dbReference type="PANTHER" id="PTHR35813">
    <property type="entry name" value="INNER MEMBRANE PROTEIN YBAN"/>
    <property type="match status" value="1"/>
</dbReference>
<dbReference type="RefSeq" id="WP_099623460.1">
    <property type="nucleotide sequence ID" value="NZ_CP024201.1"/>
</dbReference>
<protein>
    <submittedName>
        <fullName evidence="2">DUF454 domain-containing protein</fullName>
    </submittedName>
</protein>
<dbReference type="EMBL" id="CP024201">
    <property type="protein sequence ID" value="ATQ44212.1"/>
    <property type="molecule type" value="Genomic_DNA"/>
</dbReference>
<keyword evidence="1" id="KW-1133">Transmembrane helix</keyword>
<dbReference type="AlphaFoldDB" id="A0A2D2B1S4"/>
<reference evidence="2 3" key="1">
    <citation type="submission" date="2017-10" db="EMBL/GenBank/DDBJ databases">
        <title>Genome sequence of Caulobacter mirabilis FWC38.</title>
        <authorList>
            <person name="Fiebig A."/>
            <person name="Crosson S."/>
        </authorList>
    </citation>
    <scope>NUCLEOTIDE SEQUENCE [LARGE SCALE GENOMIC DNA]</scope>
    <source>
        <strain evidence="2 3">FWC 38</strain>
    </source>
</reference>
<accession>A0A2D2B1S4</accession>
<gene>
    <name evidence="2" type="ORF">CSW64_18375</name>
</gene>
<proteinExistence type="predicted"/>
<dbReference type="Proteomes" id="UP000228945">
    <property type="component" value="Chromosome"/>
</dbReference>